<dbReference type="SUPFAM" id="SSF52540">
    <property type="entry name" value="P-loop containing nucleoside triphosphate hydrolases"/>
    <property type="match status" value="1"/>
</dbReference>
<evidence type="ECO:0000313" key="5">
    <source>
        <dbReference type="Proteomes" id="UP000019251"/>
    </source>
</evidence>
<comment type="caution">
    <text evidence="4">The sequence shown here is derived from an EMBL/GenBank/DDBJ whole genome shotgun (WGS) entry which is preliminary data.</text>
</comment>
<dbReference type="Gene3D" id="3.40.50.300">
    <property type="entry name" value="P-loop containing nucleotide triphosphate hydrolases"/>
    <property type="match status" value="1"/>
</dbReference>
<dbReference type="PROSITE" id="PS50893">
    <property type="entry name" value="ABC_TRANSPORTER_2"/>
    <property type="match status" value="1"/>
</dbReference>
<keyword evidence="1" id="KW-0547">Nucleotide-binding</keyword>
<dbReference type="InterPro" id="IPR003593">
    <property type="entry name" value="AAA+_ATPase"/>
</dbReference>
<dbReference type="InterPro" id="IPR027417">
    <property type="entry name" value="P-loop_NTPase"/>
</dbReference>
<dbReference type="InterPro" id="IPR003439">
    <property type="entry name" value="ABC_transporter-like_ATP-bd"/>
</dbReference>
<dbReference type="PANTHER" id="PTHR43158:SF10">
    <property type="entry name" value="ABC TRANSPORTER ATP-BINDING PROTEIN YTRB"/>
    <property type="match status" value="1"/>
</dbReference>
<evidence type="ECO:0000256" key="1">
    <source>
        <dbReference type="ARBA" id="ARBA00022741"/>
    </source>
</evidence>
<dbReference type="PANTHER" id="PTHR43158">
    <property type="entry name" value="SKFA PEPTIDE EXPORT ATP-BINDING PROTEIN SKFE"/>
    <property type="match status" value="1"/>
</dbReference>
<feature type="domain" description="ABC transporter" evidence="3">
    <location>
        <begin position="1"/>
        <end position="226"/>
    </location>
</feature>
<dbReference type="GO" id="GO:0005524">
    <property type="term" value="F:ATP binding"/>
    <property type="evidence" value="ECO:0007669"/>
    <property type="project" value="UniProtKB-KW"/>
</dbReference>
<accession>A0A829RBX4</accession>
<dbReference type="Proteomes" id="UP000019251">
    <property type="component" value="Unassembled WGS sequence"/>
</dbReference>
<protein>
    <submittedName>
        <fullName evidence="4">ABC transporter ATP-binding protein</fullName>
    </submittedName>
</protein>
<dbReference type="AlphaFoldDB" id="A0A829RBX4"/>
<proteinExistence type="predicted"/>
<dbReference type="RefSeq" id="WP_036103200.1">
    <property type="nucleotide sequence ID" value="NZ_AODG01000001.1"/>
</dbReference>
<evidence type="ECO:0000259" key="3">
    <source>
        <dbReference type="PROSITE" id="PS50893"/>
    </source>
</evidence>
<sequence>MEIKNISKTINGKLLLDNISLTINPGEIVGLVGRNGVGKTTLFRTVMGYYTPDSGTVEIDNQPLLANPRLKAKIFMLQDQLHAWDGYKVKTIKKFYQKTYPNFNGAKFDVLLRQVKLNPQHKLGTYSKGMSGLFGLILALSIGAEYLLLDEPMEGLDIIAQKKIMQILLEEVDKNQLGIIISSHRLQELEPIADYIHILKDNSIAKTYHLESMREQAVKLQIAFKEKKLPALLLEHGTVIQQFGRVYTLLIPELTPELRTQFQALDPIFMDELAVTLEDLFLYHLGDEEEVYAR</sequence>
<evidence type="ECO:0000313" key="4">
    <source>
        <dbReference type="EMBL" id="EUJ30675.1"/>
    </source>
</evidence>
<dbReference type="GO" id="GO:0016887">
    <property type="term" value="F:ATP hydrolysis activity"/>
    <property type="evidence" value="ECO:0007669"/>
    <property type="project" value="InterPro"/>
</dbReference>
<dbReference type="SMART" id="SM00382">
    <property type="entry name" value="AAA"/>
    <property type="match status" value="1"/>
</dbReference>
<organism evidence="4 5">
    <name type="scientific">Listeria grayi FSL F6-1183</name>
    <dbReference type="NCBI Taxonomy" id="1265827"/>
    <lineage>
        <taxon>Bacteria</taxon>
        <taxon>Bacillati</taxon>
        <taxon>Bacillota</taxon>
        <taxon>Bacilli</taxon>
        <taxon>Bacillales</taxon>
        <taxon>Listeriaceae</taxon>
        <taxon>Listeria</taxon>
    </lineage>
</organism>
<dbReference type="CDD" id="cd03230">
    <property type="entry name" value="ABC_DR_subfamily_A"/>
    <property type="match status" value="1"/>
</dbReference>
<evidence type="ECO:0000256" key="2">
    <source>
        <dbReference type="ARBA" id="ARBA00022840"/>
    </source>
</evidence>
<dbReference type="Pfam" id="PF00005">
    <property type="entry name" value="ABC_tran"/>
    <property type="match status" value="1"/>
</dbReference>
<reference evidence="4 5" key="1">
    <citation type="submission" date="2012-12" db="EMBL/GenBank/DDBJ databases">
        <title>Novel taxa of Listeriaceae from agricultural environments in the United States.</title>
        <authorList>
            <person name="den Bakker H.C."/>
            <person name="Allred A."/>
            <person name="Warchocki S."/>
            <person name="Wright E.M."/>
            <person name="Burrell A."/>
            <person name="Nightingale K.K."/>
            <person name="Kephart D."/>
            <person name="Wiedmann M."/>
        </authorList>
    </citation>
    <scope>NUCLEOTIDE SEQUENCE [LARGE SCALE GENOMIC DNA]</scope>
    <source>
        <strain evidence="4 5">FSL F6-1183</strain>
    </source>
</reference>
<dbReference type="EMBL" id="AODG01000001">
    <property type="protein sequence ID" value="EUJ30675.1"/>
    <property type="molecule type" value="Genomic_DNA"/>
</dbReference>
<name>A0A829RBX4_LISGR</name>
<keyword evidence="2 4" id="KW-0067">ATP-binding</keyword>
<gene>
    <name evidence="4" type="ORF">LMUR_00080</name>
</gene>